<evidence type="ECO:0000256" key="3">
    <source>
        <dbReference type="ARBA" id="ARBA00022962"/>
    </source>
</evidence>
<evidence type="ECO:0000313" key="5">
    <source>
        <dbReference type="EMBL" id="KAJ8305594.1"/>
    </source>
</evidence>
<dbReference type="PANTHER" id="PTHR45937">
    <property type="entry name" value="ASPARAGINE SYNTHETASE DOMAIN-CONTAINING PROTEIN 1"/>
    <property type="match status" value="1"/>
</dbReference>
<gene>
    <name evidence="5" type="ORF">KUTeg_016139</name>
</gene>
<dbReference type="CDD" id="cd01991">
    <property type="entry name" value="Asn_synthase_B_C"/>
    <property type="match status" value="1"/>
</dbReference>
<name>A0ABQ9EL35_TEGGR</name>
<feature type="domain" description="Asparagine synthetase" evidence="4">
    <location>
        <begin position="569"/>
        <end position="634"/>
    </location>
</feature>
<dbReference type="Pfam" id="PF00733">
    <property type="entry name" value="Asn_synthase"/>
    <property type="match status" value="1"/>
</dbReference>
<dbReference type="InterPro" id="IPR051857">
    <property type="entry name" value="Asn_synthetase_domain"/>
</dbReference>
<reference evidence="5 6" key="1">
    <citation type="submission" date="2022-12" db="EMBL/GenBank/DDBJ databases">
        <title>Chromosome-level genome of Tegillarca granosa.</title>
        <authorList>
            <person name="Kim J."/>
        </authorList>
    </citation>
    <scope>NUCLEOTIDE SEQUENCE [LARGE SCALE GENOMIC DNA]</scope>
    <source>
        <strain evidence="5">Teg-2019</strain>
        <tissue evidence="5">Adductor muscle</tissue>
    </source>
</reference>
<proteinExistence type="predicted"/>
<comment type="caution">
    <text evidence="5">The sequence shown here is derived from an EMBL/GenBank/DDBJ whole genome shotgun (WGS) entry which is preliminary data.</text>
</comment>
<organism evidence="5 6">
    <name type="scientific">Tegillarca granosa</name>
    <name type="common">Malaysian cockle</name>
    <name type="synonym">Anadara granosa</name>
    <dbReference type="NCBI Taxonomy" id="220873"/>
    <lineage>
        <taxon>Eukaryota</taxon>
        <taxon>Metazoa</taxon>
        <taxon>Spiralia</taxon>
        <taxon>Lophotrochozoa</taxon>
        <taxon>Mollusca</taxon>
        <taxon>Bivalvia</taxon>
        <taxon>Autobranchia</taxon>
        <taxon>Pteriomorphia</taxon>
        <taxon>Arcoida</taxon>
        <taxon>Arcoidea</taxon>
        <taxon>Arcidae</taxon>
        <taxon>Tegillarca</taxon>
    </lineage>
</organism>
<keyword evidence="3" id="KW-0315">Glutamine amidotransferase</keyword>
<keyword evidence="1" id="KW-0028">Amino-acid biosynthesis</keyword>
<evidence type="ECO:0000313" key="6">
    <source>
        <dbReference type="Proteomes" id="UP001217089"/>
    </source>
</evidence>
<dbReference type="PANTHER" id="PTHR45937:SF1">
    <property type="entry name" value="ASPARAGINE SYNTHETASE DOMAIN-CONTAINING PROTEIN 1"/>
    <property type="match status" value="1"/>
</dbReference>
<accession>A0ABQ9EL35</accession>
<dbReference type="EMBL" id="JARBDR010000813">
    <property type="protein sequence ID" value="KAJ8305594.1"/>
    <property type="molecule type" value="Genomic_DNA"/>
</dbReference>
<dbReference type="SUPFAM" id="SSF56235">
    <property type="entry name" value="N-terminal nucleophile aminohydrolases (Ntn hydrolases)"/>
    <property type="match status" value="1"/>
</dbReference>
<dbReference type="InterPro" id="IPR001962">
    <property type="entry name" value="Asn_synthase"/>
</dbReference>
<keyword evidence="2" id="KW-0061">Asparagine biosynthesis</keyword>
<evidence type="ECO:0000259" key="4">
    <source>
        <dbReference type="Pfam" id="PF00733"/>
    </source>
</evidence>
<evidence type="ECO:0000256" key="2">
    <source>
        <dbReference type="ARBA" id="ARBA00022888"/>
    </source>
</evidence>
<dbReference type="Proteomes" id="UP001217089">
    <property type="component" value="Unassembled WGS sequence"/>
</dbReference>
<dbReference type="InterPro" id="IPR029055">
    <property type="entry name" value="Ntn_hydrolases_N"/>
</dbReference>
<protein>
    <recommendedName>
        <fullName evidence="4">Asparagine synthetase domain-containing protein</fullName>
    </recommendedName>
</protein>
<dbReference type="InterPro" id="IPR014729">
    <property type="entry name" value="Rossmann-like_a/b/a_fold"/>
</dbReference>
<sequence length="757" mass="85074">MAAPTKKDRISKLALENHNRLSRRGPDVSDKMQVTIHENKILNMIGHVLHLRGQVTPQPLSDPEGNVLLWNGEIFGGIELQRKHVVINLGNKSDITQVKEEENDTEILLKLLSQSSVASHIINTTSLIQGPWAFIYWQKMILNTYSDANNGSSKPGINEIEYLEVPSVGLYCVTFPRSCDTDNCKLDIHLYPWYRAVWPGTMDKVDVGSLNDRLYPGYSSSHVTFSLDLDQQVPSQIPVLNKKIPLSESVDRSKEKIDSQKYIQNLIQEDVNLNLLSDQLIHVLQMAVCKRVYNQPDLHQRHKTGASHNTALCSGNKEIEESLDMEVKGQQTPNSGESWPSDNINDSNCKFTSTVGNQNGKASNISPNSGHQKLEVLEDRMSSCTITEPDDVVKNNISVCNNYVYVTNLTRSEVNIERSAKVAILFSGGIDSAVITALVDSCDGQQRWNVPDRQTGYTALSELNPKRKWNFILVNVTLEELKKVRSDHVRHLVYPLDTVLDDSIGCAVWFAARGEGILGNGDHIGQPYKSRAKVILCGMGADEQFAGYARHRGKYQESGFQGLIDEIELEVSRISARNLGRDDRVITDHGKESRFPFLDENVVSFLSQLPIYHKANLDLPRGLGEKILLRMSATKLGLVKTANCDVHGHFDSQNCDVQGHYDLQNCDVHGHFDSQNYDVQGHYDLQNCDVNCDVQGHYDLQNCDVQGHYDLQNCDVQGDYDLQNRNVKGDYDLLNCDVQGHYELQICDVQGHYDLQN</sequence>
<dbReference type="Gene3D" id="3.40.50.620">
    <property type="entry name" value="HUPs"/>
    <property type="match status" value="1"/>
</dbReference>
<evidence type="ECO:0000256" key="1">
    <source>
        <dbReference type="ARBA" id="ARBA00022605"/>
    </source>
</evidence>
<keyword evidence="6" id="KW-1185">Reference proteome</keyword>
<dbReference type="SUPFAM" id="SSF52402">
    <property type="entry name" value="Adenine nucleotide alpha hydrolases-like"/>
    <property type="match status" value="1"/>
</dbReference>
<dbReference type="Gene3D" id="3.60.20.10">
    <property type="entry name" value="Glutamine Phosphoribosylpyrophosphate, subunit 1, domain 1"/>
    <property type="match status" value="1"/>
</dbReference>